<evidence type="ECO:0000256" key="1">
    <source>
        <dbReference type="SAM" id="MobiDB-lite"/>
    </source>
</evidence>
<proteinExistence type="predicted"/>
<dbReference type="Pfam" id="PF05699">
    <property type="entry name" value="Dimer_Tnp_hAT"/>
    <property type="match status" value="1"/>
</dbReference>
<keyword evidence="4" id="KW-1185">Reference proteome</keyword>
<evidence type="ECO:0000313" key="5">
    <source>
        <dbReference type="RefSeq" id="XP_019091050.1"/>
    </source>
</evidence>
<dbReference type="Pfam" id="PF14372">
    <property type="entry name" value="hAT-like_RNase-H"/>
    <property type="match status" value="1"/>
</dbReference>
<protein>
    <submittedName>
        <fullName evidence="5">Zinc finger BED domain-containing protein RICESLEEPER 2-like</fullName>
    </submittedName>
</protein>
<accession>A0ABM1QWB2</accession>
<dbReference type="InterPro" id="IPR012337">
    <property type="entry name" value="RNaseH-like_sf"/>
</dbReference>
<reference evidence="4" key="1">
    <citation type="journal article" date="2014" name="Nat. Commun.">
        <title>The emerging biofuel crop Camelina sativa retains a highly undifferentiated hexaploid genome structure.</title>
        <authorList>
            <person name="Kagale S."/>
            <person name="Koh C."/>
            <person name="Nixon J."/>
            <person name="Bollina V."/>
            <person name="Clarke W.E."/>
            <person name="Tuteja R."/>
            <person name="Spillane C."/>
            <person name="Robinson S.J."/>
            <person name="Links M.G."/>
            <person name="Clarke C."/>
            <person name="Higgins E.E."/>
            <person name="Huebert T."/>
            <person name="Sharpe A.G."/>
            <person name="Parkin I.A."/>
        </authorList>
    </citation>
    <scope>NUCLEOTIDE SEQUENCE [LARGE SCALE GENOMIC DNA]</scope>
    <source>
        <strain evidence="4">cv. DH55</strain>
    </source>
</reference>
<dbReference type="Proteomes" id="UP000694864">
    <property type="component" value="Chromosome 14"/>
</dbReference>
<feature type="domain" description="hAT-like transposase RNase-H fold" evidence="3">
    <location>
        <begin position="61"/>
        <end position="163"/>
    </location>
</feature>
<reference evidence="5" key="2">
    <citation type="submission" date="2025-08" db="UniProtKB">
        <authorList>
            <consortium name="RefSeq"/>
        </authorList>
    </citation>
    <scope>IDENTIFICATION</scope>
    <source>
        <tissue evidence="5">Leaf</tissue>
    </source>
</reference>
<feature type="compositionally biased region" description="Polar residues" evidence="1">
    <location>
        <begin position="171"/>
        <end position="182"/>
    </location>
</feature>
<organism evidence="4 5">
    <name type="scientific">Camelina sativa</name>
    <name type="common">False flax</name>
    <name type="synonym">Myagrum sativum</name>
    <dbReference type="NCBI Taxonomy" id="90675"/>
    <lineage>
        <taxon>Eukaryota</taxon>
        <taxon>Viridiplantae</taxon>
        <taxon>Streptophyta</taxon>
        <taxon>Embryophyta</taxon>
        <taxon>Tracheophyta</taxon>
        <taxon>Spermatophyta</taxon>
        <taxon>Magnoliopsida</taxon>
        <taxon>eudicotyledons</taxon>
        <taxon>Gunneridae</taxon>
        <taxon>Pentapetalae</taxon>
        <taxon>rosids</taxon>
        <taxon>malvids</taxon>
        <taxon>Brassicales</taxon>
        <taxon>Brassicaceae</taxon>
        <taxon>Camelineae</taxon>
        <taxon>Camelina</taxon>
    </lineage>
</organism>
<dbReference type="GeneID" id="109128674"/>
<feature type="domain" description="HAT C-terminal dimerisation" evidence="2">
    <location>
        <begin position="215"/>
        <end position="297"/>
    </location>
</feature>
<dbReference type="InterPro" id="IPR025525">
    <property type="entry name" value="hAT-like_transposase_RNase-H"/>
</dbReference>
<name>A0ABM1QWB2_CAMSA</name>
<feature type="region of interest" description="Disordered" evidence="1">
    <location>
        <begin position="171"/>
        <end position="192"/>
    </location>
</feature>
<gene>
    <name evidence="5" type="primary">LOC109128674</name>
</gene>
<dbReference type="RefSeq" id="XP_019091050.1">
    <property type="nucleotide sequence ID" value="XM_019235505.1"/>
</dbReference>
<evidence type="ECO:0000259" key="3">
    <source>
        <dbReference type="Pfam" id="PF14372"/>
    </source>
</evidence>
<sequence length="355" mass="40863">MLQSVVALKKGFDMLELEDEKYSVELTKICKAVPSESDWGYAVALSPILHYFFDATVNIYGSKYVTGNTYMKEIFGVGWMIMKMDTMGDEYKKAMAEKMKLKFYKYWGNFDNTNMLIYVAAVLDPRYKLRWVKWMIQGTYPIYEASSLISKITDALDRLFKYYTSLQSQESVGSKGNANSGSDHSKNNAKSHSLIDGMFDDVVESEESDLSKSEVEYYLDDIREDRKIPSFDILYSWKTTRSKYKVLSLMVRDMLAIPVSIVASESAFSAGSRVLDRFCSSLTPKVVEALICTQDWYCDNDEDLKIEEMVAELEYIESDFMEEHEDEWGHQDTSLESFVLFAIFLLTVGNMVYQT</sequence>
<evidence type="ECO:0000259" key="2">
    <source>
        <dbReference type="Pfam" id="PF05699"/>
    </source>
</evidence>
<dbReference type="SUPFAM" id="SSF53098">
    <property type="entry name" value="Ribonuclease H-like"/>
    <property type="match status" value="1"/>
</dbReference>
<dbReference type="PANTHER" id="PTHR23272:SF184">
    <property type="entry name" value="OS03G0311250 PROTEIN"/>
    <property type="match status" value="1"/>
</dbReference>
<dbReference type="PANTHER" id="PTHR23272">
    <property type="entry name" value="BED FINGER-RELATED"/>
    <property type="match status" value="1"/>
</dbReference>
<evidence type="ECO:0000313" key="4">
    <source>
        <dbReference type="Proteomes" id="UP000694864"/>
    </source>
</evidence>
<dbReference type="InterPro" id="IPR008906">
    <property type="entry name" value="HATC_C_dom"/>
</dbReference>